<reference evidence="1" key="1">
    <citation type="journal article" date="2021" name="Genome Biol. Evol.">
        <title>A High-Quality Reference Genome for a Parasitic Bivalve with Doubly Uniparental Inheritance (Bivalvia: Unionida).</title>
        <authorList>
            <person name="Smith C.H."/>
        </authorList>
    </citation>
    <scope>NUCLEOTIDE SEQUENCE</scope>
    <source>
        <strain evidence="1">CHS0354</strain>
    </source>
</reference>
<dbReference type="Proteomes" id="UP001195483">
    <property type="component" value="Unassembled WGS sequence"/>
</dbReference>
<name>A0AAE0TF26_9BIVA</name>
<sequence length="95" mass="11031">MKQQHISHFIQGLGQTARNEDSWDKKDVDVQRKIDAENPKQLFSSLKIIYDPTKTRYTLFSQQITRRRLKTKNSCEVVVIDCARQDGTADPSAHR</sequence>
<organism evidence="1 2">
    <name type="scientific">Potamilus streckersoni</name>
    <dbReference type="NCBI Taxonomy" id="2493646"/>
    <lineage>
        <taxon>Eukaryota</taxon>
        <taxon>Metazoa</taxon>
        <taxon>Spiralia</taxon>
        <taxon>Lophotrochozoa</taxon>
        <taxon>Mollusca</taxon>
        <taxon>Bivalvia</taxon>
        <taxon>Autobranchia</taxon>
        <taxon>Heteroconchia</taxon>
        <taxon>Palaeoheterodonta</taxon>
        <taxon>Unionida</taxon>
        <taxon>Unionoidea</taxon>
        <taxon>Unionidae</taxon>
        <taxon>Ambleminae</taxon>
        <taxon>Lampsilini</taxon>
        <taxon>Potamilus</taxon>
    </lineage>
</organism>
<dbReference type="EMBL" id="JAEAOA010000261">
    <property type="protein sequence ID" value="KAK3609186.1"/>
    <property type="molecule type" value="Genomic_DNA"/>
</dbReference>
<comment type="caution">
    <text evidence="1">The sequence shown here is derived from an EMBL/GenBank/DDBJ whole genome shotgun (WGS) entry which is preliminary data.</text>
</comment>
<gene>
    <name evidence="1" type="ORF">CHS0354_003167</name>
</gene>
<accession>A0AAE0TF26</accession>
<protein>
    <submittedName>
        <fullName evidence="1">Uncharacterized protein</fullName>
    </submittedName>
</protein>
<reference evidence="1" key="3">
    <citation type="submission" date="2023-05" db="EMBL/GenBank/DDBJ databases">
        <authorList>
            <person name="Smith C.H."/>
        </authorList>
    </citation>
    <scope>NUCLEOTIDE SEQUENCE</scope>
    <source>
        <strain evidence="1">CHS0354</strain>
        <tissue evidence="1">Mantle</tissue>
    </source>
</reference>
<reference evidence="1" key="2">
    <citation type="journal article" date="2021" name="Genome Biol. Evol.">
        <title>Developing a high-quality reference genome for a parasitic bivalve with doubly uniparental inheritance (Bivalvia: Unionida).</title>
        <authorList>
            <person name="Smith C.H."/>
        </authorList>
    </citation>
    <scope>NUCLEOTIDE SEQUENCE</scope>
    <source>
        <strain evidence="1">CHS0354</strain>
        <tissue evidence="1">Mantle</tissue>
    </source>
</reference>
<dbReference type="AlphaFoldDB" id="A0AAE0TF26"/>
<proteinExistence type="predicted"/>
<keyword evidence="2" id="KW-1185">Reference proteome</keyword>
<evidence type="ECO:0000313" key="1">
    <source>
        <dbReference type="EMBL" id="KAK3609186.1"/>
    </source>
</evidence>
<evidence type="ECO:0000313" key="2">
    <source>
        <dbReference type="Proteomes" id="UP001195483"/>
    </source>
</evidence>